<evidence type="ECO:0000256" key="5">
    <source>
        <dbReference type="ARBA" id="ARBA00022737"/>
    </source>
</evidence>
<keyword evidence="4 14" id="KW-0732">Signal</keyword>
<dbReference type="PRINTS" id="PR00205">
    <property type="entry name" value="CADHERIN"/>
</dbReference>
<feature type="domain" description="Cadherin" evidence="15">
    <location>
        <begin position="687"/>
        <end position="781"/>
    </location>
</feature>
<keyword evidence="5" id="KW-0677">Repeat</keyword>
<feature type="transmembrane region" description="Helical" evidence="13">
    <location>
        <begin position="796"/>
        <end position="818"/>
    </location>
</feature>
<gene>
    <name evidence="16" type="ORF">V1264_025006</name>
</gene>
<evidence type="ECO:0000256" key="7">
    <source>
        <dbReference type="ARBA" id="ARBA00022889"/>
    </source>
</evidence>
<dbReference type="PANTHER" id="PTHR24028:SF146">
    <property type="entry name" value="CADHERIN 96CB, ISOFORM D-RELATED"/>
    <property type="match status" value="1"/>
</dbReference>
<evidence type="ECO:0000256" key="8">
    <source>
        <dbReference type="ARBA" id="ARBA00022989"/>
    </source>
</evidence>
<dbReference type="PROSITE" id="PS00232">
    <property type="entry name" value="CADHERIN_1"/>
    <property type="match status" value="4"/>
</dbReference>
<feature type="signal peptide" evidence="14">
    <location>
        <begin position="1"/>
        <end position="26"/>
    </location>
</feature>
<dbReference type="FunFam" id="2.60.40.60:FF:000092">
    <property type="entry name" value="Protocadherin 8"/>
    <property type="match status" value="1"/>
</dbReference>
<keyword evidence="8 13" id="KW-1133">Transmembrane helix</keyword>
<reference evidence="16 17" key="1">
    <citation type="submission" date="2024-02" db="EMBL/GenBank/DDBJ databases">
        <title>Chromosome-scale genome assembly of the rough periwinkle Littorina saxatilis.</title>
        <authorList>
            <person name="De Jode A."/>
            <person name="Faria R."/>
            <person name="Formenti G."/>
            <person name="Sims Y."/>
            <person name="Smith T.P."/>
            <person name="Tracey A."/>
            <person name="Wood J.M.D."/>
            <person name="Zagrodzka Z.B."/>
            <person name="Johannesson K."/>
            <person name="Butlin R.K."/>
            <person name="Leder E.H."/>
        </authorList>
    </citation>
    <scope>NUCLEOTIDE SEQUENCE [LARGE SCALE GENOMIC DNA]</scope>
    <source>
        <strain evidence="16">Snail1</strain>
        <tissue evidence="16">Muscle</tissue>
    </source>
</reference>
<evidence type="ECO:0000256" key="9">
    <source>
        <dbReference type="ARBA" id="ARBA00023136"/>
    </source>
</evidence>
<dbReference type="EMBL" id="JBAMIC010001288">
    <property type="protein sequence ID" value="KAK7089550.1"/>
    <property type="molecule type" value="Genomic_DNA"/>
</dbReference>
<dbReference type="Proteomes" id="UP001374579">
    <property type="component" value="Unassembled WGS sequence"/>
</dbReference>
<feature type="domain" description="Cadherin" evidence="15">
    <location>
        <begin position="475"/>
        <end position="577"/>
    </location>
</feature>
<feature type="compositionally biased region" description="Low complexity" evidence="12">
    <location>
        <begin position="1025"/>
        <end position="1034"/>
    </location>
</feature>
<evidence type="ECO:0000256" key="1">
    <source>
        <dbReference type="ARBA" id="ARBA00004251"/>
    </source>
</evidence>
<evidence type="ECO:0000256" key="13">
    <source>
        <dbReference type="SAM" id="Phobius"/>
    </source>
</evidence>
<dbReference type="FunFam" id="2.60.40.60:FF:000007">
    <property type="entry name" value="Protocadherin alpha 2"/>
    <property type="match status" value="1"/>
</dbReference>
<dbReference type="PROSITE" id="PS50268">
    <property type="entry name" value="CADHERIN_2"/>
    <property type="match status" value="7"/>
</dbReference>
<name>A0AAN9AMC4_9CAEN</name>
<evidence type="ECO:0000313" key="16">
    <source>
        <dbReference type="EMBL" id="KAK7089550.1"/>
    </source>
</evidence>
<feature type="domain" description="Cadherin" evidence="15">
    <location>
        <begin position="578"/>
        <end position="683"/>
    </location>
</feature>
<feature type="domain" description="Cadherin" evidence="15">
    <location>
        <begin position="143"/>
        <end position="257"/>
    </location>
</feature>
<evidence type="ECO:0000256" key="12">
    <source>
        <dbReference type="SAM" id="MobiDB-lite"/>
    </source>
</evidence>
<evidence type="ECO:0000256" key="6">
    <source>
        <dbReference type="ARBA" id="ARBA00022837"/>
    </source>
</evidence>
<feature type="domain" description="Cadherin" evidence="15">
    <location>
        <begin position="258"/>
        <end position="365"/>
    </location>
</feature>
<dbReference type="FunFam" id="2.60.40.60:FF:000020">
    <property type="entry name" value="Dachsous cadherin-related 1b"/>
    <property type="match status" value="3"/>
</dbReference>
<sequence length="1050" mass="115155">MVASALSSLTLASLALLLTLTLSAVGQELSFEVMEESGPGLLGNVATKANLTSVLGQQELNSLEYTVVEDSSMADNLFYVDQTSGDLSTTTTLDRERLCGSSQECVVHCDVAVQSSSPDSAFFRKFSVRVKVIDVNDNPPQFSQTSFVVNIPENAVTDTVFVLPTASDPDVQPEYKVQRYALEPKFKQFDLSVIRTTTPMGEVQFAVNLKVTRPLDREAQRLYITSLVAYDGGNPPRKAILPLSIDVMDKNDNAPQFEDLRYSQTLTEEAPKGATALTVSARDADEGDNARVSYFMANSADSEAKEIFAVNQDTGAVWLKTTLRNRGGKTYDFEVVARDNGMPQKSSVCRVTIEVQDTQNDRPELEIKPLISRRGAALVPESAAIGKVTALLTVRDHDSGRNGLVTCDLDNAFFSLQKLELNEYKVIVAAALDRERRANHTVTIRCTDGGDPPLSRSSELRVEVSDSNDNAPEFTSNEYVLSVAENEVVGTWVGQVRASDVDSGDNADLIYGMDKNGDTFTIDTILGDIYTTRFLDREDTPSYRFKVFAYDKSAAPLTAMATVVVNVADRNDLRPKFTNATYHFRVDERTPPGSMIGEVKATDGDLGLNARVEYYLVTSQPRPRFPLSVNSSGAILVTGDIDYEAEDLYQFVVAAVDLGSPPQNSTCHVTVEVVDRNDHTPVITFPSHDNPSVSIPFDTAPGSEIAKVVAYDLDSGANGDLRYGISVANTTSVFFIDELSGIISLGDQLLPSDVRSYNVVVSVRDNGVPQMAQQALLKIEVAASSELMQSDTNMKIVIALVCVTLFLALAVLTTLLLIRYFDRKRRTASEKHRHEILTKSGYQPEPMEKGEAYRTEKGEPFRTATVFTSSREDTTVYSPKRDLSAIHKAAEAAKNKKKTVSFERDRHPSIMEEEGDLPLYYEEGGYSGVNDTYPVQAVGELLHSPGSFSTFKPPPRPHLYEEQQRRSPQQGVSGSQDKDQPADAVHFALRQHNALVRSIRNTRPPPYQQQQGAEPRGDKDVEVWSSSSADTSDSGHGGSEIDVSTVKVSV</sequence>
<dbReference type="SUPFAM" id="SSF49313">
    <property type="entry name" value="Cadherin-like"/>
    <property type="match status" value="7"/>
</dbReference>
<feature type="domain" description="Cadherin" evidence="15">
    <location>
        <begin position="379"/>
        <end position="474"/>
    </location>
</feature>
<evidence type="ECO:0000256" key="10">
    <source>
        <dbReference type="ARBA" id="ARBA00023180"/>
    </source>
</evidence>
<feature type="compositionally biased region" description="Polar residues" evidence="12">
    <location>
        <begin position="966"/>
        <end position="975"/>
    </location>
</feature>
<dbReference type="AlphaFoldDB" id="A0AAN9AMC4"/>
<dbReference type="InterPro" id="IPR013164">
    <property type="entry name" value="Cadherin_N"/>
</dbReference>
<keyword evidence="7" id="KW-0130">Cell adhesion</keyword>
<dbReference type="FunFam" id="2.60.40.60:FF:000004">
    <property type="entry name" value="Protocadherin 1 gamma 2"/>
    <property type="match status" value="1"/>
</dbReference>
<dbReference type="InterPro" id="IPR002126">
    <property type="entry name" value="Cadherin-like_dom"/>
</dbReference>
<dbReference type="InterPro" id="IPR015919">
    <property type="entry name" value="Cadherin-like_sf"/>
</dbReference>
<evidence type="ECO:0000259" key="15">
    <source>
        <dbReference type="PROSITE" id="PS50268"/>
    </source>
</evidence>
<evidence type="ECO:0000256" key="3">
    <source>
        <dbReference type="ARBA" id="ARBA00022692"/>
    </source>
</evidence>
<feature type="chain" id="PRO_5042890294" description="Cadherin domain-containing protein" evidence="14">
    <location>
        <begin position="27"/>
        <end position="1050"/>
    </location>
</feature>
<keyword evidence="17" id="KW-1185">Reference proteome</keyword>
<keyword evidence="10" id="KW-0325">Glycoprotein</keyword>
<comment type="subcellular location">
    <subcellularLocation>
        <location evidence="1">Cell membrane</location>
        <topology evidence="1">Single-pass type I membrane protein</topology>
    </subcellularLocation>
</comment>
<comment type="caution">
    <text evidence="16">The sequence shown here is derived from an EMBL/GenBank/DDBJ whole genome shotgun (WGS) entry which is preliminary data.</text>
</comment>
<dbReference type="Gene3D" id="2.60.40.60">
    <property type="entry name" value="Cadherins"/>
    <property type="match status" value="7"/>
</dbReference>
<dbReference type="PANTHER" id="PTHR24028">
    <property type="entry name" value="CADHERIN-87A"/>
    <property type="match status" value="1"/>
</dbReference>
<dbReference type="GO" id="GO:0007156">
    <property type="term" value="P:homophilic cell adhesion via plasma membrane adhesion molecules"/>
    <property type="evidence" value="ECO:0007669"/>
    <property type="project" value="InterPro"/>
</dbReference>
<feature type="region of interest" description="Disordered" evidence="12">
    <location>
        <begin position="944"/>
        <end position="981"/>
    </location>
</feature>
<keyword evidence="2" id="KW-1003">Cell membrane</keyword>
<dbReference type="InterPro" id="IPR050174">
    <property type="entry name" value="Protocadherin/Cadherin-CA"/>
</dbReference>
<keyword evidence="3 13" id="KW-0812">Transmembrane</keyword>
<evidence type="ECO:0000256" key="14">
    <source>
        <dbReference type="SAM" id="SignalP"/>
    </source>
</evidence>
<dbReference type="GO" id="GO:0005886">
    <property type="term" value="C:plasma membrane"/>
    <property type="evidence" value="ECO:0007669"/>
    <property type="project" value="UniProtKB-SubCell"/>
</dbReference>
<dbReference type="Pfam" id="PF08266">
    <property type="entry name" value="Cadherin_2"/>
    <property type="match status" value="1"/>
</dbReference>
<organism evidence="16 17">
    <name type="scientific">Littorina saxatilis</name>
    <dbReference type="NCBI Taxonomy" id="31220"/>
    <lineage>
        <taxon>Eukaryota</taxon>
        <taxon>Metazoa</taxon>
        <taxon>Spiralia</taxon>
        <taxon>Lophotrochozoa</taxon>
        <taxon>Mollusca</taxon>
        <taxon>Gastropoda</taxon>
        <taxon>Caenogastropoda</taxon>
        <taxon>Littorinimorpha</taxon>
        <taxon>Littorinoidea</taxon>
        <taxon>Littorinidae</taxon>
        <taxon>Littorina</taxon>
    </lineage>
</organism>
<dbReference type="CDD" id="cd11304">
    <property type="entry name" value="Cadherin_repeat"/>
    <property type="match status" value="7"/>
</dbReference>
<dbReference type="Pfam" id="PF00028">
    <property type="entry name" value="Cadherin"/>
    <property type="match status" value="6"/>
</dbReference>
<feature type="region of interest" description="Disordered" evidence="12">
    <location>
        <begin position="997"/>
        <end position="1050"/>
    </location>
</feature>
<keyword evidence="9 13" id="KW-0472">Membrane</keyword>
<evidence type="ECO:0000256" key="11">
    <source>
        <dbReference type="PROSITE-ProRule" id="PRU00043"/>
    </source>
</evidence>
<protein>
    <recommendedName>
        <fullName evidence="15">Cadherin domain-containing protein</fullName>
    </recommendedName>
</protein>
<evidence type="ECO:0000313" key="17">
    <source>
        <dbReference type="Proteomes" id="UP001374579"/>
    </source>
</evidence>
<proteinExistence type="predicted"/>
<dbReference type="SMART" id="SM00112">
    <property type="entry name" value="CA"/>
    <property type="match status" value="7"/>
</dbReference>
<dbReference type="InterPro" id="IPR020894">
    <property type="entry name" value="Cadherin_CS"/>
</dbReference>
<evidence type="ECO:0000256" key="4">
    <source>
        <dbReference type="ARBA" id="ARBA00022729"/>
    </source>
</evidence>
<feature type="domain" description="Cadherin" evidence="15">
    <location>
        <begin position="25"/>
        <end position="142"/>
    </location>
</feature>
<keyword evidence="6 11" id="KW-0106">Calcium</keyword>
<evidence type="ECO:0000256" key="2">
    <source>
        <dbReference type="ARBA" id="ARBA00022475"/>
    </source>
</evidence>
<accession>A0AAN9AMC4</accession>
<dbReference type="GO" id="GO:0005509">
    <property type="term" value="F:calcium ion binding"/>
    <property type="evidence" value="ECO:0007669"/>
    <property type="project" value="UniProtKB-UniRule"/>
</dbReference>